<organism evidence="9 10">
    <name type="scientific">Gigaspora margarita</name>
    <dbReference type="NCBI Taxonomy" id="4874"/>
    <lineage>
        <taxon>Eukaryota</taxon>
        <taxon>Fungi</taxon>
        <taxon>Fungi incertae sedis</taxon>
        <taxon>Mucoromycota</taxon>
        <taxon>Glomeromycotina</taxon>
        <taxon>Glomeromycetes</taxon>
        <taxon>Diversisporales</taxon>
        <taxon>Gigasporaceae</taxon>
        <taxon>Gigaspora</taxon>
    </lineage>
</organism>
<keyword evidence="4 7" id="KW-1133">Transmembrane helix</keyword>
<dbReference type="Proteomes" id="UP000439903">
    <property type="component" value="Unassembled WGS sequence"/>
</dbReference>
<sequence>MAFSETSNRTLLNDVGECVGNLTRRNHPTSDPMGCYNLNNNDTLNGLSNLNFPDPYKDRDENLMDPALCIIHCADYLFKYAALRRGKECRCGTETGLLGYIRYDDTFCNLSCIGNSSYKCGGENVYTIYEVGSGLSSHNKFIPNITVNDKLKVVKNLEKDSRYMGCIKDSPYCNQRSLNGTLKELPNMTVENCIRICREGNFEIIGLEIGSQCFCAHDFNSSTNLDKSDCSTSCEGNSSQICGGPLALSIYNASEDKITSGTKDNNLSIGAIIGIILGIIAIVFVVGLIYKFTNWLNCFRNNQLNNNNNNRNQYNTDHEQMF</sequence>
<dbReference type="PANTHER" id="PTHR24269:SF16">
    <property type="entry name" value="PROTEIN SLG1"/>
    <property type="match status" value="1"/>
</dbReference>
<dbReference type="SMART" id="SM00321">
    <property type="entry name" value="WSC"/>
    <property type="match status" value="2"/>
</dbReference>
<dbReference type="GO" id="GO:0005886">
    <property type="term" value="C:plasma membrane"/>
    <property type="evidence" value="ECO:0007669"/>
    <property type="project" value="TreeGrafter"/>
</dbReference>
<evidence type="ECO:0000313" key="10">
    <source>
        <dbReference type="Proteomes" id="UP000439903"/>
    </source>
</evidence>
<keyword evidence="5 7" id="KW-0472">Membrane</keyword>
<protein>
    <submittedName>
        <fullName evidence="9">WSC-domain-containing protein</fullName>
    </submittedName>
</protein>
<comment type="subcellular location">
    <subcellularLocation>
        <location evidence="1">Membrane</location>
        <topology evidence="1">Single-pass membrane protein</topology>
    </subcellularLocation>
</comment>
<dbReference type="OrthoDB" id="2384258at2759"/>
<dbReference type="PANTHER" id="PTHR24269">
    <property type="entry name" value="KREMEN PROTEIN"/>
    <property type="match status" value="1"/>
</dbReference>
<keyword evidence="10" id="KW-1185">Reference proteome</keyword>
<dbReference type="PROSITE" id="PS51212">
    <property type="entry name" value="WSC"/>
    <property type="match status" value="2"/>
</dbReference>
<dbReference type="InterPro" id="IPR002889">
    <property type="entry name" value="WSC_carb-bd"/>
</dbReference>
<evidence type="ECO:0000256" key="2">
    <source>
        <dbReference type="ARBA" id="ARBA00022692"/>
    </source>
</evidence>
<dbReference type="AlphaFoldDB" id="A0A8H4AZR1"/>
<evidence type="ECO:0000256" key="7">
    <source>
        <dbReference type="SAM" id="Phobius"/>
    </source>
</evidence>
<proteinExistence type="predicted"/>
<keyword evidence="2 7" id="KW-0812">Transmembrane</keyword>
<feature type="domain" description="WSC" evidence="8">
    <location>
        <begin position="160"/>
        <end position="254"/>
    </location>
</feature>
<evidence type="ECO:0000259" key="8">
    <source>
        <dbReference type="PROSITE" id="PS51212"/>
    </source>
</evidence>
<dbReference type="InterPro" id="IPR051836">
    <property type="entry name" value="Kremen_rcpt"/>
</dbReference>
<evidence type="ECO:0000313" key="9">
    <source>
        <dbReference type="EMBL" id="KAF0548132.1"/>
    </source>
</evidence>
<keyword evidence="6" id="KW-0325">Glycoprotein</keyword>
<accession>A0A8H4AZR1</accession>
<keyword evidence="3" id="KW-0732">Signal</keyword>
<dbReference type="EMBL" id="WTPW01000099">
    <property type="protein sequence ID" value="KAF0548132.1"/>
    <property type="molecule type" value="Genomic_DNA"/>
</dbReference>
<evidence type="ECO:0000256" key="6">
    <source>
        <dbReference type="ARBA" id="ARBA00023180"/>
    </source>
</evidence>
<feature type="domain" description="WSC" evidence="8">
    <location>
        <begin position="29"/>
        <end position="132"/>
    </location>
</feature>
<dbReference type="Pfam" id="PF01822">
    <property type="entry name" value="WSC"/>
    <property type="match status" value="2"/>
</dbReference>
<evidence type="ECO:0000256" key="1">
    <source>
        <dbReference type="ARBA" id="ARBA00004167"/>
    </source>
</evidence>
<gene>
    <name evidence="9" type="ORF">F8M41_026344</name>
</gene>
<evidence type="ECO:0000256" key="3">
    <source>
        <dbReference type="ARBA" id="ARBA00022729"/>
    </source>
</evidence>
<feature type="transmembrane region" description="Helical" evidence="7">
    <location>
        <begin position="267"/>
        <end position="290"/>
    </location>
</feature>
<reference evidence="9 10" key="1">
    <citation type="journal article" date="2019" name="Environ. Microbiol.">
        <title>At the nexus of three kingdoms: the genome of the mycorrhizal fungus Gigaspora margarita provides insights into plant, endobacterial and fungal interactions.</title>
        <authorList>
            <person name="Venice F."/>
            <person name="Ghignone S."/>
            <person name="Salvioli di Fossalunga A."/>
            <person name="Amselem J."/>
            <person name="Novero M."/>
            <person name="Xianan X."/>
            <person name="Sedzielewska Toro K."/>
            <person name="Morin E."/>
            <person name="Lipzen A."/>
            <person name="Grigoriev I.V."/>
            <person name="Henrissat B."/>
            <person name="Martin F.M."/>
            <person name="Bonfante P."/>
        </authorList>
    </citation>
    <scope>NUCLEOTIDE SEQUENCE [LARGE SCALE GENOMIC DNA]</scope>
    <source>
        <strain evidence="9 10">BEG34</strain>
    </source>
</reference>
<comment type="caution">
    <text evidence="9">The sequence shown here is derived from an EMBL/GenBank/DDBJ whole genome shotgun (WGS) entry which is preliminary data.</text>
</comment>
<name>A0A8H4AZR1_GIGMA</name>
<evidence type="ECO:0000256" key="4">
    <source>
        <dbReference type="ARBA" id="ARBA00022989"/>
    </source>
</evidence>
<evidence type="ECO:0000256" key="5">
    <source>
        <dbReference type="ARBA" id="ARBA00023136"/>
    </source>
</evidence>